<dbReference type="Gene3D" id="3.40.640.10">
    <property type="entry name" value="Type I PLP-dependent aspartate aminotransferase-like (Major domain)"/>
    <property type="match status" value="1"/>
</dbReference>
<dbReference type="PANTHER" id="PTHR42806">
    <property type="entry name" value="GLYCINE CLEAVAGE SYSTEM P-PROTEIN"/>
    <property type="match status" value="1"/>
</dbReference>
<feature type="non-terminal residue" evidence="3">
    <location>
        <position position="1"/>
    </location>
</feature>
<dbReference type="SUPFAM" id="SSF53383">
    <property type="entry name" value="PLP-dependent transferases"/>
    <property type="match status" value="1"/>
</dbReference>
<protein>
    <recommendedName>
        <fullName evidence="2">Glycine cleavage system P-protein N-terminal domain-containing protein</fullName>
    </recommendedName>
</protein>
<dbReference type="InterPro" id="IPR015424">
    <property type="entry name" value="PyrdxlP-dep_Trfase"/>
</dbReference>
<dbReference type="InterPro" id="IPR023010">
    <property type="entry name" value="GcvPA"/>
</dbReference>
<sequence>VVDQLPNLGREREMLEAMGMSSMEDLFANIPQEVCRLDPLPLPPPQSEEEIWADAQRLLGTNVTLDDRPSFLSAGLARNFVPSMVGMLATRGEFLTSYTPYQPEVSQGMLQAMWEFQTMISELVGLPVANVSMYDASTAAAEAITCAVRVNNKKAEQRDVVYISQFVPPHRLSVIRNYTHGAGIELRVLEHGWDGHIDLESAASAAGCCAVYVEQPSSFGILDAGLTELKAIVGGQTALIVGVDVVSLGIVEPPGNWGADIVVGEGQPFGIGPTGGGPIYGVFACSERYLRQMPGRIVGQSWDTDGKLAFTLTLSTREQHIRRHKATSNICSNETLIALMGAIHMALLGPEGLERLALRVAASTEATKLALTAIDGIELANPEARNFREFALLLPGQAADALKHLDEAGVLGGFDLGLWWDGMSKCLLVGTDERTSQDDIEALANGLASWVGEAQP</sequence>
<dbReference type="InterPro" id="IPR015422">
    <property type="entry name" value="PyrdxlP-dep_Trfase_small"/>
</dbReference>
<dbReference type="Pfam" id="PF02347">
    <property type="entry name" value="GDC-P"/>
    <property type="match status" value="1"/>
</dbReference>
<gene>
    <name evidence="3" type="ORF">METZ01_LOCUS74099</name>
</gene>
<evidence type="ECO:0000256" key="1">
    <source>
        <dbReference type="ARBA" id="ARBA00023002"/>
    </source>
</evidence>
<accession>A0A381TZ09</accession>
<dbReference type="InterPro" id="IPR049315">
    <property type="entry name" value="GDC-P_N"/>
</dbReference>
<reference evidence="3" key="1">
    <citation type="submission" date="2018-05" db="EMBL/GenBank/DDBJ databases">
        <authorList>
            <person name="Lanie J.A."/>
            <person name="Ng W.-L."/>
            <person name="Kazmierczak K.M."/>
            <person name="Andrzejewski T.M."/>
            <person name="Davidsen T.M."/>
            <person name="Wayne K.J."/>
            <person name="Tettelin H."/>
            <person name="Glass J.I."/>
            <person name="Rusch D."/>
            <person name="Podicherti R."/>
            <person name="Tsui H.-C.T."/>
            <person name="Winkler M.E."/>
        </authorList>
    </citation>
    <scope>NUCLEOTIDE SEQUENCE</scope>
</reference>
<dbReference type="GO" id="GO:0004375">
    <property type="term" value="F:glycine dehydrogenase (decarboxylating) activity"/>
    <property type="evidence" value="ECO:0007669"/>
    <property type="project" value="InterPro"/>
</dbReference>
<evidence type="ECO:0000259" key="2">
    <source>
        <dbReference type="Pfam" id="PF02347"/>
    </source>
</evidence>
<dbReference type="Gene3D" id="3.90.1150.10">
    <property type="entry name" value="Aspartate Aminotransferase, domain 1"/>
    <property type="match status" value="1"/>
</dbReference>
<feature type="domain" description="Glycine cleavage system P-protein N-terminal" evidence="2">
    <location>
        <begin position="11"/>
        <end position="444"/>
    </location>
</feature>
<evidence type="ECO:0000313" key="3">
    <source>
        <dbReference type="EMBL" id="SVA21245.1"/>
    </source>
</evidence>
<dbReference type="AlphaFoldDB" id="A0A381TZ09"/>
<dbReference type="EMBL" id="UINC01005425">
    <property type="protein sequence ID" value="SVA21245.1"/>
    <property type="molecule type" value="Genomic_DNA"/>
</dbReference>
<dbReference type="NCBIfam" id="NF001696">
    <property type="entry name" value="PRK00451.1"/>
    <property type="match status" value="1"/>
</dbReference>
<name>A0A381TZ09_9ZZZZ</name>
<organism evidence="3">
    <name type="scientific">marine metagenome</name>
    <dbReference type="NCBI Taxonomy" id="408172"/>
    <lineage>
        <taxon>unclassified sequences</taxon>
        <taxon>metagenomes</taxon>
        <taxon>ecological metagenomes</taxon>
    </lineage>
</organism>
<dbReference type="InterPro" id="IPR015421">
    <property type="entry name" value="PyrdxlP-dep_Trfase_major"/>
</dbReference>
<keyword evidence="1" id="KW-0560">Oxidoreductase</keyword>
<dbReference type="GO" id="GO:0009116">
    <property type="term" value="P:nucleoside metabolic process"/>
    <property type="evidence" value="ECO:0007669"/>
    <property type="project" value="InterPro"/>
</dbReference>
<proteinExistence type="predicted"/>
<dbReference type="PANTHER" id="PTHR42806:SF1">
    <property type="entry name" value="GLYCINE DEHYDROGENASE (DECARBOXYLATING)"/>
    <property type="match status" value="1"/>
</dbReference>